<dbReference type="SUPFAM" id="SSF55821">
    <property type="entry name" value="YrdC/RibB"/>
    <property type="match status" value="1"/>
</dbReference>
<gene>
    <name evidence="12" type="ordered locus">Pyrfu_1767</name>
</gene>
<dbReference type="InterPro" id="IPR041440">
    <property type="entry name" value="HypF_C"/>
</dbReference>
<evidence type="ECO:0000256" key="9">
    <source>
        <dbReference type="PROSITE-ProRule" id="PRU00520"/>
    </source>
</evidence>
<dbReference type="Gene3D" id="3.30.110.120">
    <property type="match status" value="1"/>
</dbReference>
<dbReference type="EC" id="6.2.-.-" evidence="8"/>
<dbReference type="GO" id="GO:0008270">
    <property type="term" value="F:zinc ion binding"/>
    <property type="evidence" value="ECO:0007669"/>
    <property type="project" value="UniProtKB-KW"/>
</dbReference>
<accession>G0ECQ1</accession>
<dbReference type="InterPro" id="IPR017968">
    <property type="entry name" value="Acylphosphatase_CS"/>
</dbReference>
<dbReference type="GO" id="GO:0051604">
    <property type="term" value="P:protein maturation"/>
    <property type="evidence" value="ECO:0007669"/>
    <property type="project" value="TreeGrafter"/>
</dbReference>
<organism evidence="12 13">
    <name type="scientific">Pyrolobus fumarii (strain DSM 11204 / 1A)</name>
    <dbReference type="NCBI Taxonomy" id="694429"/>
    <lineage>
        <taxon>Archaea</taxon>
        <taxon>Thermoproteota</taxon>
        <taxon>Thermoprotei</taxon>
        <taxon>Desulfurococcales</taxon>
        <taxon>Pyrodictiaceae</taxon>
        <taxon>Pyrolobus</taxon>
    </lineage>
</organism>
<keyword evidence="3" id="KW-0436">Ligase</keyword>
<evidence type="ECO:0000313" key="12">
    <source>
        <dbReference type="EMBL" id="AEM39621.1"/>
    </source>
</evidence>
<dbReference type="GO" id="GO:0016743">
    <property type="term" value="F:carboxyl- or carbamoyltransferase activity"/>
    <property type="evidence" value="ECO:0007669"/>
    <property type="project" value="UniProtKB-UniRule"/>
</dbReference>
<evidence type="ECO:0000256" key="6">
    <source>
        <dbReference type="ARBA" id="ARBA00022833"/>
    </source>
</evidence>
<dbReference type="InterPro" id="IPR006070">
    <property type="entry name" value="Sua5-like_dom"/>
</dbReference>
<dbReference type="OrthoDB" id="371970at2157"/>
<dbReference type="UniPathway" id="UPA00335"/>
<dbReference type="eggNOG" id="arCOG01187">
    <property type="taxonomic scope" value="Archaea"/>
</dbReference>
<protein>
    <recommendedName>
        <fullName evidence="8">Carbamoyltransferase</fullName>
        <ecNumber evidence="8">6.2.-.-</ecNumber>
    </recommendedName>
</protein>
<comment type="catalytic activity">
    <reaction evidence="7">
        <text>C-terminal L-cysteinyl-[HypE protein] + carbamoyl phosphate + ATP + H2O = C-terminal S-carboxamide-L-cysteinyl-[HypE protein] + AMP + phosphate + diphosphate + H(+)</text>
        <dbReference type="Rhea" id="RHEA:55636"/>
        <dbReference type="Rhea" id="RHEA-COMP:14247"/>
        <dbReference type="Rhea" id="RHEA-COMP:14392"/>
        <dbReference type="ChEBI" id="CHEBI:15377"/>
        <dbReference type="ChEBI" id="CHEBI:15378"/>
        <dbReference type="ChEBI" id="CHEBI:30616"/>
        <dbReference type="ChEBI" id="CHEBI:33019"/>
        <dbReference type="ChEBI" id="CHEBI:43474"/>
        <dbReference type="ChEBI" id="CHEBI:58228"/>
        <dbReference type="ChEBI" id="CHEBI:76913"/>
        <dbReference type="ChEBI" id="CHEBI:139126"/>
        <dbReference type="ChEBI" id="CHEBI:456215"/>
    </reaction>
</comment>
<dbReference type="AlphaFoldDB" id="G0ECQ1"/>
<dbReference type="PANTHER" id="PTHR42959">
    <property type="entry name" value="CARBAMOYLTRANSFERASE"/>
    <property type="match status" value="1"/>
</dbReference>
<feature type="active site" evidence="9">
    <location>
        <position position="38"/>
    </location>
</feature>
<evidence type="ECO:0000256" key="5">
    <source>
        <dbReference type="ARBA" id="ARBA00022771"/>
    </source>
</evidence>
<dbReference type="RefSeq" id="WP_014027298.1">
    <property type="nucleotide sequence ID" value="NC_015931.1"/>
</dbReference>
<dbReference type="GeneID" id="11138956"/>
<reference evidence="12 13" key="1">
    <citation type="journal article" date="2011" name="Stand. Genomic Sci.">
        <title>Complete genome sequence of the hyperthermophilic chemolithoautotroph Pyrolobus fumarii type strain (1A).</title>
        <authorList>
            <person name="Anderson I."/>
            <person name="Goker M."/>
            <person name="Nolan M."/>
            <person name="Lucas S."/>
            <person name="Hammon N."/>
            <person name="Deshpande S."/>
            <person name="Cheng J.F."/>
            <person name="Tapia R."/>
            <person name="Han C."/>
            <person name="Goodwin L."/>
            <person name="Pitluck S."/>
            <person name="Huntemann M."/>
            <person name="Liolios K."/>
            <person name="Ivanova N."/>
            <person name="Pagani I."/>
            <person name="Mavromatis K."/>
            <person name="Ovchinikova G."/>
            <person name="Pati A."/>
            <person name="Chen A."/>
            <person name="Palaniappan K."/>
            <person name="Land M."/>
            <person name="Hauser L."/>
            <person name="Brambilla E.M."/>
            <person name="Huber H."/>
            <person name="Yasawong M."/>
            <person name="Rohde M."/>
            <person name="Spring S."/>
            <person name="Abt B."/>
            <person name="Sikorski J."/>
            <person name="Wirth R."/>
            <person name="Detter J.C."/>
            <person name="Woyke T."/>
            <person name="Bristow J."/>
            <person name="Eisen J.A."/>
            <person name="Markowitz V."/>
            <person name="Hugenholtz P."/>
            <person name="Kyrpides N.C."/>
            <person name="Klenk H.P."/>
            <person name="Lapidus A."/>
        </authorList>
    </citation>
    <scope>NUCLEOTIDE SEQUENCE [LARGE SCALE GENOMIC DNA]</scope>
    <source>
        <strain evidence="13">DSM 11204 / 1A</strain>
    </source>
</reference>
<evidence type="ECO:0000256" key="1">
    <source>
        <dbReference type="ARBA" id="ARBA00004711"/>
    </source>
</evidence>
<dbReference type="InterPro" id="IPR043129">
    <property type="entry name" value="ATPase_NBD"/>
</dbReference>
<dbReference type="PROSITE" id="PS51163">
    <property type="entry name" value="YRDC"/>
    <property type="match status" value="1"/>
</dbReference>
<dbReference type="SUPFAM" id="SSF53067">
    <property type="entry name" value="Actin-like ATPase domain"/>
    <property type="match status" value="1"/>
</dbReference>
<dbReference type="InParanoid" id="G0ECQ1"/>
<dbReference type="Proteomes" id="UP000001037">
    <property type="component" value="Chromosome"/>
</dbReference>
<comment type="catalytic activity">
    <reaction evidence="9">
        <text>an acyl phosphate + H2O = a carboxylate + phosphate + H(+)</text>
        <dbReference type="Rhea" id="RHEA:14965"/>
        <dbReference type="ChEBI" id="CHEBI:15377"/>
        <dbReference type="ChEBI" id="CHEBI:15378"/>
        <dbReference type="ChEBI" id="CHEBI:29067"/>
        <dbReference type="ChEBI" id="CHEBI:43474"/>
        <dbReference type="ChEBI" id="CHEBI:59918"/>
        <dbReference type="EC" id="3.6.1.7"/>
    </reaction>
</comment>
<feature type="domain" description="YrdC-like" evidence="11">
    <location>
        <begin position="203"/>
        <end position="389"/>
    </location>
</feature>
<evidence type="ECO:0000256" key="3">
    <source>
        <dbReference type="ARBA" id="ARBA00022598"/>
    </source>
</evidence>
<keyword evidence="4" id="KW-0479">Metal-binding</keyword>
<dbReference type="Pfam" id="PF00708">
    <property type="entry name" value="Acylphosphatase"/>
    <property type="match status" value="1"/>
</dbReference>
<evidence type="ECO:0000256" key="8">
    <source>
        <dbReference type="PIRNR" id="PIRNR006256"/>
    </source>
</evidence>
<dbReference type="PROSITE" id="PS00150">
    <property type="entry name" value="ACYLPHOSPHATASE_1"/>
    <property type="match status" value="1"/>
</dbReference>
<dbReference type="Gene3D" id="3.30.420.360">
    <property type="match status" value="1"/>
</dbReference>
<dbReference type="Gene3D" id="3.90.870.50">
    <property type="match status" value="1"/>
</dbReference>
<dbReference type="GO" id="GO:0016874">
    <property type="term" value="F:ligase activity"/>
    <property type="evidence" value="ECO:0007669"/>
    <property type="project" value="UniProtKB-UniRule"/>
</dbReference>
<dbReference type="Pfam" id="PF01300">
    <property type="entry name" value="Sua5_yciO_yrdC"/>
    <property type="match status" value="1"/>
</dbReference>
<keyword evidence="13" id="KW-1185">Reference proteome</keyword>
<evidence type="ECO:0000259" key="11">
    <source>
        <dbReference type="PROSITE" id="PS51163"/>
    </source>
</evidence>
<comment type="pathway">
    <text evidence="1">Protein modification; [NiFe] hydrogenase maturation.</text>
</comment>
<keyword evidence="6" id="KW-0862">Zinc</keyword>
<dbReference type="InterPro" id="IPR017945">
    <property type="entry name" value="DHBP_synth_RibB-like_a/b_dom"/>
</dbReference>
<proteinExistence type="inferred from homology"/>
<evidence type="ECO:0000256" key="4">
    <source>
        <dbReference type="ARBA" id="ARBA00022723"/>
    </source>
</evidence>
<dbReference type="STRING" id="694429.Pyrfu_1767"/>
<evidence type="ECO:0000313" key="13">
    <source>
        <dbReference type="Proteomes" id="UP000001037"/>
    </source>
</evidence>
<dbReference type="GO" id="GO:0003998">
    <property type="term" value="F:acylphosphatase activity"/>
    <property type="evidence" value="ECO:0007669"/>
    <property type="project" value="UniProtKB-EC"/>
</dbReference>
<dbReference type="InterPro" id="IPR055128">
    <property type="entry name" value="HypF_C_2"/>
</dbReference>
<dbReference type="InterPro" id="IPR036046">
    <property type="entry name" value="Acylphosphatase-like_dom_sf"/>
</dbReference>
<dbReference type="NCBIfam" id="TIGR00143">
    <property type="entry name" value="hypF"/>
    <property type="match status" value="1"/>
</dbReference>
<dbReference type="GO" id="GO:0003725">
    <property type="term" value="F:double-stranded RNA binding"/>
    <property type="evidence" value="ECO:0007669"/>
    <property type="project" value="InterPro"/>
</dbReference>
<dbReference type="EMBL" id="CP002838">
    <property type="protein sequence ID" value="AEM39621.1"/>
    <property type="molecule type" value="Genomic_DNA"/>
</dbReference>
<keyword evidence="5" id="KW-0863">Zinc-finger</keyword>
<comment type="similarity">
    <text evidence="2 8">Belongs to the carbamoyltransferase HypF family.</text>
</comment>
<keyword evidence="9" id="KW-0378">Hydrolase</keyword>
<feature type="domain" description="Acylphosphatase-like" evidence="10">
    <location>
        <begin position="5"/>
        <end position="92"/>
    </location>
</feature>
<dbReference type="PROSITE" id="PS51160">
    <property type="entry name" value="ACYLPHOSPHATASE_3"/>
    <property type="match status" value="1"/>
</dbReference>
<dbReference type="InterPro" id="IPR001792">
    <property type="entry name" value="Acylphosphatase-like_dom"/>
</dbReference>
<dbReference type="PIRSF" id="PIRSF006256">
    <property type="entry name" value="CMPcnvr_hdrg_mat"/>
    <property type="match status" value="1"/>
</dbReference>
<dbReference type="Gene3D" id="3.30.420.40">
    <property type="match status" value="1"/>
</dbReference>
<dbReference type="Pfam" id="PF22521">
    <property type="entry name" value="HypF_C_2"/>
    <property type="match status" value="1"/>
</dbReference>
<dbReference type="Pfam" id="PF07503">
    <property type="entry name" value="zf-HYPF"/>
    <property type="match status" value="2"/>
</dbReference>
<name>G0ECQ1_PYRF1</name>
<evidence type="ECO:0000256" key="2">
    <source>
        <dbReference type="ARBA" id="ARBA00008097"/>
    </source>
</evidence>
<dbReference type="PANTHER" id="PTHR42959:SF1">
    <property type="entry name" value="CARBAMOYLTRANSFERASE HYPF"/>
    <property type="match status" value="1"/>
</dbReference>
<dbReference type="InterPro" id="IPR004421">
    <property type="entry name" value="Carbamoyltransferase_HypF"/>
</dbReference>
<evidence type="ECO:0000259" key="10">
    <source>
        <dbReference type="PROSITE" id="PS51160"/>
    </source>
</evidence>
<sequence>MGRASLRLLISGIVQGVGFRPFVYRVALLSGVAGYVRNLGGSEVEIRVEGSWGQLRAFLRLFAEKLPPPARIEDLEIIVERWEGIRGFRILPSSREARRRSMIPPDFAVCRDCLSEVLNPHDRRYRYPFNSCAYCGPRFSMMYTVPYDRENTAMRDFPLCTGCEREYRDPWNERRFHAQGISCPKCGPRVWLETIDGEVVETRDPIREAARIIDEGGIVAVKGIGGFHIAALASDDDVVLELRKRKKRPTKPFALMALDSDAAEKLVYLDREARRVLESPEAPILLLPRREDAPVSKYVAPGLDTLGVMIAYSPLHYLLLSETRDKFLIMTSGNVHGKPMCTSIECVREKLKGIVDYVLNHNRVIVNRVDDSVARFTAGRLVLIRRGRGYAPTWIRLGFRLPREVVAFGAELQNAGAVAFEDKVVLTQYIGDTDDYDTLMELEKYLKWFVEQYSIDVSKAVLVADLHPRYNSRRLAEEWASRTGAELILVQHHHAHVASVIAERRMKPGVRRVGIAIDGVGYGLDGSIWGGEVIVTDLASFERVGHLEPQPLPGGDRATEYPARIAIAILTKLMGVDEAVEMAVKLGLVRGLPYGESEARVAAIQAARGNAPLSSSMGRILDAFAALLGVCYHRGYEGEPAIRLEAYGRRGKLLDDVFAPIRGNMVDTTRLFKMVLEALMEGVDRRSLAYTVMWRLGEALAELALRALNNAEDGENVYMAGGAAVNDVIARAVEARLSEEGVKLVLPRKVPAGDGGIALGQVAVAASMLGTS</sequence>
<feature type="active site" evidence="9">
    <location>
        <position position="20"/>
    </location>
</feature>
<dbReference type="Pfam" id="PF17788">
    <property type="entry name" value="HypF_C"/>
    <property type="match status" value="1"/>
</dbReference>
<dbReference type="SUPFAM" id="SSF54975">
    <property type="entry name" value="Acylphosphatase/BLUF domain-like"/>
    <property type="match status" value="1"/>
</dbReference>
<evidence type="ECO:0000256" key="7">
    <source>
        <dbReference type="ARBA" id="ARBA00048220"/>
    </source>
</evidence>
<dbReference type="InterPro" id="IPR011125">
    <property type="entry name" value="Znf_HypF"/>
</dbReference>
<dbReference type="HOGENOM" id="CLU_009164_0_0_2"/>
<dbReference type="InterPro" id="IPR051060">
    <property type="entry name" value="Carbamoyltrans_HypF-like"/>
</dbReference>
<dbReference type="KEGG" id="pfm:Pyrfu_1767"/>